<dbReference type="AlphaFoldDB" id="A0ABD1N0D4"/>
<keyword evidence="3" id="KW-1185">Reference proteome</keyword>
<dbReference type="NCBIfam" id="TIGR01640">
    <property type="entry name" value="F_box_assoc_1"/>
    <property type="match status" value="1"/>
</dbReference>
<dbReference type="Proteomes" id="UP001603857">
    <property type="component" value="Unassembled WGS sequence"/>
</dbReference>
<dbReference type="InterPro" id="IPR017451">
    <property type="entry name" value="F-box-assoc_interact_dom"/>
</dbReference>
<accession>A0ABD1N0D4</accession>
<evidence type="ECO:0000313" key="2">
    <source>
        <dbReference type="EMBL" id="KAL2341548.1"/>
    </source>
</evidence>
<sequence>MQILENVNFRSVFAKNKFLRSAAGATRLIATSNSGRHILRSCPLRSVLNEGILCLATVNFVLVWNPTIAKFKTLPLPVEGRRVRKLGFGYDSFSHSYKVVAAAYGDICYSSRRFQVNILALGSDTNTKTWRTIGIPWLRVMSALGKFSSGVVPQPHYHEHANYSDLSLDVLKDCLCLVAIVNTGVHVWLMREHGIKESWTHLFTFSPKLGSLGYVNHVLRYKKKEPLRAVCILEDGQVLFDRYGYHLRRFC</sequence>
<gene>
    <name evidence="2" type="ORF">Fmac_009488</name>
</gene>
<dbReference type="EMBL" id="JBGMDY010000003">
    <property type="protein sequence ID" value="KAL2341548.1"/>
    <property type="molecule type" value="Genomic_DNA"/>
</dbReference>
<protein>
    <recommendedName>
        <fullName evidence="1">F-box associated beta-propeller type 3 domain-containing protein</fullName>
    </recommendedName>
</protein>
<dbReference type="PANTHER" id="PTHR31672">
    <property type="entry name" value="BNACNNG10540D PROTEIN"/>
    <property type="match status" value="1"/>
</dbReference>
<name>A0ABD1N0D4_9FABA</name>
<proteinExistence type="predicted"/>
<feature type="domain" description="F-box associated beta-propeller type 3" evidence="1">
    <location>
        <begin position="46"/>
        <end position="152"/>
    </location>
</feature>
<reference evidence="2 3" key="1">
    <citation type="submission" date="2024-08" db="EMBL/GenBank/DDBJ databases">
        <title>Insights into the chromosomal genome structure of Flemingia macrophylla.</title>
        <authorList>
            <person name="Ding Y."/>
            <person name="Zhao Y."/>
            <person name="Bi W."/>
            <person name="Wu M."/>
            <person name="Zhao G."/>
            <person name="Gong Y."/>
            <person name="Li W."/>
            <person name="Zhang P."/>
        </authorList>
    </citation>
    <scope>NUCLEOTIDE SEQUENCE [LARGE SCALE GENOMIC DNA]</scope>
    <source>
        <strain evidence="2">DYQJB</strain>
        <tissue evidence="2">Leaf</tissue>
    </source>
</reference>
<evidence type="ECO:0000313" key="3">
    <source>
        <dbReference type="Proteomes" id="UP001603857"/>
    </source>
</evidence>
<dbReference type="Pfam" id="PF08268">
    <property type="entry name" value="FBA_3"/>
    <property type="match status" value="1"/>
</dbReference>
<evidence type="ECO:0000259" key="1">
    <source>
        <dbReference type="Pfam" id="PF08268"/>
    </source>
</evidence>
<organism evidence="2 3">
    <name type="scientific">Flemingia macrophylla</name>
    <dbReference type="NCBI Taxonomy" id="520843"/>
    <lineage>
        <taxon>Eukaryota</taxon>
        <taxon>Viridiplantae</taxon>
        <taxon>Streptophyta</taxon>
        <taxon>Embryophyta</taxon>
        <taxon>Tracheophyta</taxon>
        <taxon>Spermatophyta</taxon>
        <taxon>Magnoliopsida</taxon>
        <taxon>eudicotyledons</taxon>
        <taxon>Gunneridae</taxon>
        <taxon>Pentapetalae</taxon>
        <taxon>rosids</taxon>
        <taxon>fabids</taxon>
        <taxon>Fabales</taxon>
        <taxon>Fabaceae</taxon>
        <taxon>Papilionoideae</taxon>
        <taxon>50 kb inversion clade</taxon>
        <taxon>NPAAA clade</taxon>
        <taxon>indigoferoid/millettioid clade</taxon>
        <taxon>Phaseoleae</taxon>
        <taxon>Flemingia</taxon>
    </lineage>
</organism>
<dbReference type="InterPro" id="IPR013187">
    <property type="entry name" value="F-box-assoc_dom_typ3"/>
</dbReference>
<comment type="caution">
    <text evidence="2">The sequence shown here is derived from an EMBL/GenBank/DDBJ whole genome shotgun (WGS) entry which is preliminary data.</text>
</comment>
<dbReference type="InterPro" id="IPR050796">
    <property type="entry name" value="SCF_F-box_component"/>
</dbReference>
<dbReference type="PANTHER" id="PTHR31672:SF13">
    <property type="entry name" value="F-BOX PROTEIN CPR30-LIKE"/>
    <property type="match status" value="1"/>
</dbReference>